<evidence type="ECO:0008006" key="3">
    <source>
        <dbReference type="Google" id="ProtNLM"/>
    </source>
</evidence>
<dbReference type="InterPro" id="IPR001753">
    <property type="entry name" value="Enoyl-CoA_hydra/iso"/>
</dbReference>
<gene>
    <name evidence="2" type="ORF">METZ01_LOCUS9869</name>
</gene>
<protein>
    <recommendedName>
        <fullName evidence="3">Enoyl-CoA hydratase</fullName>
    </recommendedName>
</protein>
<dbReference type="PROSITE" id="PS00166">
    <property type="entry name" value="ENOYL_COA_HYDRATASE"/>
    <property type="match status" value="1"/>
</dbReference>
<dbReference type="PANTHER" id="PTHR11941">
    <property type="entry name" value="ENOYL-COA HYDRATASE-RELATED"/>
    <property type="match status" value="1"/>
</dbReference>
<dbReference type="CDD" id="cd06558">
    <property type="entry name" value="crotonase-like"/>
    <property type="match status" value="1"/>
</dbReference>
<dbReference type="SUPFAM" id="SSF52096">
    <property type="entry name" value="ClpP/crotonase"/>
    <property type="match status" value="1"/>
</dbReference>
<dbReference type="Gene3D" id="3.90.226.10">
    <property type="entry name" value="2-enoyl-CoA Hydratase, Chain A, domain 1"/>
    <property type="match status" value="1"/>
</dbReference>
<comment type="similarity">
    <text evidence="1">Belongs to the enoyl-CoA hydratase/isomerase family.</text>
</comment>
<dbReference type="InterPro" id="IPR029045">
    <property type="entry name" value="ClpP/crotonase-like_dom_sf"/>
</dbReference>
<reference evidence="2" key="1">
    <citation type="submission" date="2018-05" db="EMBL/GenBank/DDBJ databases">
        <authorList>
            <person name="Lanie J.A."/>
            <person name="Ng W.-L."/>
            <person name="Kazmierczak K.M."/>
            <person name="Andrzejewski T.M."/>
            <person name="Davidsen T.M."/>
            <person name="Wayne K.J."/>
            <person name="Tettelin H."/>
            <person name="Glass J.I."/>
            <person name="Rusch D."/>
            <person name="Podicherti R."/>
            <person name="Tsui H.-C.T."/>
            <person name="Winkler M.E."/>
        </authorList>
    </citation>
    <scope>NUCLEOTIDE SEQUENCE</scope>
</reference>
<name>A0A381NQY5_9ZZZZ</name>
<dbReference type="Pfam" id="PF00378">
    <property type="entry name" value="ECH_1"/>
    <property type="match status" value="1"/>
</dbReference>
<accession>A0A381NQY5</accession>
<proteinExistence type="inferred from homology"/>
<organism evidence="2">
    <name type="scientific">marine metagenome</name>
    <dbReference type="NCBI Taxonomy" id="408172"/>
    <lineage>
        <taxon>unclassified sequences</taxon>
        <taxon>metagenomes</taxon>
        <taxon>ecological metagenomes</taxon>
    </lineage>
</organism>
<dbReference type="GO" id="GO:0003824">
    <property type="term" value="F:catalytic activity"/>
    <property type="evidence" value="ECO:0007669"/>
    <property type="project" value="InterPro"/>
</dbReference>
<dbReference type="PANTHER" id="PTHR11941:SF54">
    <property type="entry name" value="ENOYL-COA HYDRATASE, MITOCHONDRIAL"/>
    <property type="match status" value="1"/>
</dbReference>
<dbReference type="EMBL" id="UINC01000536">
    <property type="protein sequence ID" value="SUZ57015.1"/>
    <property type="molecule type" value="Genomic_DNA"/>
</dbReference>
<evidence type="ECO:0000256" key="1">
    <source>
        <dbReference type="ARBA" id="ARBA00005254"/>
    </source>
</evidence>
<evidence type="ECO:0000313" key="2">
    <source>
        <dbReference type="EMBL" id="SUZ57015.1"/>
    </source>
</evidence>
<dbReference type="AlphaFoldDB" id="A0A381NQY5"/>
<dbReference type="GO" id="GO:0006635">
    <property type="term" value="P:fatty acid beta-oxidation"/>
    <property type="evidence" value="ECO:0007669"/>
    <property type="project" value="TreeGrafter"/>
</dbReference>
<dbReference type="InterPro" id="IPR018376">
    <property type="entry name" value="Enoyl-CoA_hyd/isom_CS"/>
</dbReference>
<sequence>MSGFVLIEIEDGVCTIILNKPGKKNALSLELLADLEHNLEKLQNNEDLRAVILQGADGSFSVGADLADVTGTPADQEIDDRIERVNKLMQSLPVPCLAAIEGPCVGGAVTVALACDALVASENSFFEIPATRLGLLYNPGSVAQLHARLGSATLTRLLLFGERLNAQTALQSGMVNWIVPNGSAYEKALEIISKVANSTKAVAATKSLIIALEHGQQNLSDWNEIRNEILGSAERKGAVEKAKKRLGIK</sequence>